<accession>A0A178M177</accession>
<dbReference type="PRINTS" id="PR00455">
    <property type="entry name" value="HTHTETR"/>
</dbReference>
<evidence type="ECO:0000313" key="6">
    <source>
        <dbReference type="EMBL" id="OAN41498.1"/>
    </source>
</evidence>
<feature type="DNA-binding region" description="H-T-H motif" evidence="4">
    <location>
        <begin position="39"/>
        <end position="58"/>
    </location>
</feature>
<dbReference type="SUPFAM" id="SSF46689">
    <property type="entry name" value="Homeodomain-like"/>
    <property type="match status" value="1"/>
</dbReference>
<sequence>MTAPVAPRTRTRLPAADRRRQILTAAGTLIAQRGYFGLSVQDVAHVCGLTVPGVLHHFPSKDDLLLAVLEHRDTEDAAALAAQFGATLEPTALDGAQAHNVCAAIMERNAQQPELIRLFVVLGAEALTPDHPAHDFFKARRRRTLQLFSAAFSTLAADPQALARHVVALMDGLQLQWLEAEGEIDLAAEWLRVSSNLFGHD</sequence>
<protein>
    <submittedName>
        <fullName evidence="6">TetR family transcriptional regulator</fullName>
    </submittedName>
</protein>
<dbReference type="OrthoDB" id="7505659at2"/>
<dbReference type="InterPro" id="IPR036271">
    <property type="entry name" value="Tet_transcr_reg_TetR-rel_C_sf"/>
</dbReference>
<evidence type="ECO:0000256" key="4">
    <source>
        <dbReference type="PROSITE-ProRule" id="PRU00335"/>
    </source>
</evidence>
<dbReference type="PROSITE" id="PS50977">
    <property type="entry name" value="HTH_TETR_2"/>
    <property type="match status" value="1"/>
</dbReference>
<keyword evidence="3" id="KW-0804">Transcription</keyword>
<gene>
    <name evidence="6" type="ORF">A4X20_12895</name>
</gene>
<dbReference type="Gene3D" id="1.10.357.10">
    <property type="entry name" value="Tetracycline Repressor, domain 2"/>
    <property type="match status" value="1"/>
</dbReference>
<evidence type="ECO:0000256" key="3">
    <source>
        <dbReference type="ARBA" id="ARBA00023163"/>
    </source>
</evidence>
<comment type="caution">
    <text evidence="6">The sequence shown here is derived from an EMBL/GenBank/DDBJ whole genome shotgun (WGS) entry which is preliminary data.</text>
</comment>
<organism evidence="6 7">
    <name type="scientific">Mycolicibacterium iranicum</name>
    <name type="common">Mycobacterium iranicum</name>
    <dbReference type="NCBI Taxonomy" id="912594"/>
    <lineage>
        <taxon>Bacteria</taxon>
        <taxon>Bacillati</taxon>
        <taxon>Actinomycetota</taxon>
        <taxon>Actinomycetes</taxon>
        <taxon>Mycobacteriales</taxon>
        <taxon>Mycobacteriaceae</taxon>
        <taxon>Mycolicibacterium</taxon>
    </lineage>
</organism>
<dbReference type="SUPFAM" id="SSF48498">
    <property type="entry name" value="Tetracyclin repressor-like, C-terminal domain"/>
    <property type="match status" value="1"/>
</dbReference>
<keyword evidence="2 4" id="KW-0238">DNA-binding</keyword>
<dbReference type="InterPro" id="IPR009057">
    <property type="entry name" value="Homeodomain-like_sf"/>
</dbReference>
<dbReference type="RefSeq" id="WP_064280325.1">
    <property type="nucleotide sequence ID" value="NZ_LWCS01000003.1"/>
</dbReference>
<dbReference type="InterPro" id="IPR050109">
    <property type="entry name" value="HTH-type_TetR-like_transc_reg"/>
</dbReference>
<dbReference type="GO" id="GO:0000976">
    <property type="term" value="F:transcription cis-regulatory region binding"/>
    <property type="evidence" value="ECO:0007669"/>
    <property type="project" value="TreeGrafter"/>
</dbReference>
<dbReference type="GO" id="GO:0003700">
    <property type="term" value="F:DNA-binding transcription factor activity"/>
    <property type="evidence" value="ECO:0007669"/>
    <property type="project" value="TreeGrafter"/>
</dbReference>
<dbReference type="Proteomes" id="UP000078396">
    <property type="component" value="Unassembled WGS sequence"/>
</dbReference>
<dbReference type="InterPro" id="IPR001647">
    <property type="entry name" value="HTH_TetR"/>
</dbReference>
<feature type="domain" description="HTH tetR-type" evidence="5">
    <location>
        <begin position="16"/>
        <end position="76"/>
    </location>
</feature>
<dbReference type="PANTHER" id="PTHR30055">
    <property type="entry name" value="HTH-TYPE TRANSCRIPTIONAL REGULATOR RUTR"/>
    <property type="match status" value="1"/>
</dbReference>
<dbReference type="EMBL" id="LWCS01000003">
    <property type="protein sequence ID" value="OAN41498.1"/>
    <property type="molecule type" value="Genomic_DNA"/>
</dbReference>
<reference evidence="6 7" key="1">
    <citation type="submission" date="2016-04" db="EMBL/GenBank/DDBJ databases">
        <title>Draft Genome Sequences of Staphylococcus capitis Strain H36, S. capitis Strain H65, S. cohnii Strain H62, S. hominis Strain H69, Mycobacterium iranicum Strain H39, Plantibacter sp. Strain H53, Pseudomonas oryzihabitans Strain H72, and Microbacterium sp. Strain H83, isolated from residential settings.</title>
        <authorList>
            <person name="Lymperopoulou D."/>
            <person name="Adams R.I."/>
            <person name="Lindow S."/>
            <person name="Coil D.A."/>
            <person name="Jospin G."/>
            <person name="Eisen J.A."/>
        </authorList>
    </citation>
    <scope>NUCLEOTIDE SEQUENCE [LARGE SCALE GENOMIC DNA]</scope>
    <source>
        <strain evidence="6 7">H39</strain>
    </source>
</reference>
<dbReference type="Pfam" id="PF00440">
    <property type="entry name" value="TetR_N"/>
    <property type="match status" value="1"/>
</dbReference>
<dbReference type="AlphaFoldDB" id="A0A178M177"/>
<name>A0A178M177_MYCIR</name>
<evidence type="ECO:0000313" key="7">
    <source>
        <dbReference type="Proteomes" id="UP000078396"/>
    </source>
</evidence>
<keyword evidence="1" id="KW-0805">Transcription regulation</keyword>
<dbReference type="PANTHER" id="PTHR30055:SF234">
    <property type="entry name" value="HTH-TYPE TRANSCRIPTIONAL REGULATOR BETI"/>
    <property type="match status" value="1"/>
</dbReference>
<evidence type="ECO:0000256" key="2">
    <source>
        <dbReference type="ARBA" id="ARBA00023125"/>
    </source>
</evidence>
<proteinExistence type="predicted"/>
<evidence type="ECO:0000259" key="5">
    <source>
        <dbReference type="PROSITE" id="PS50977"/>
    </source>
</evidence>
<evidence type="ECO:0000256" key="1">
    <source>
        <dbReference type="ARBA" id="ARBA00023015"/>
    </source>
</evidence>